<dbReference type="InterPro" id="IPR002828">
    <property type="entry name" value="SurE-like_Pase/nucleotidase"/>
</dbReference>
<protein>
    <recommendedName>
        <fullName evidence="1">Survival protein SurE-like phosphatase/nucleotidase domain-containing protein</fullName>
    </recommendedName>
</protein>
<dbReference type="Gene3D" id="3.30.1490.20">
    <property type="entry name" value="ATP-grasp fold, A domain"/>
    <property type="match status" value="1"/>
</dbReference>
<dbReference type="Gene3D" id="3.30.470.20">
    <property type="entry name" value="ATP-grasp fold, B domain"/>
    <property type="match status" value="1"/>
</dbReference>
<dbReference type="Pfam" id="PF01975">
    <property type="entry name" value="SurE"/>
    <property type="match status" value="1"/>
</dbReference>
<gene>
    <name evidence="2" type="ORF">TRICI_004147</name>
</gene>
<feature type="domain" description="Survival protein SurE-like phosphatase/nucleotidase" evidence="1">
    <location>
        <begin position="3"/>
        <end position="217"/>
    </location>
</feature>
<dbReference type="SUPFAM" id="SSF56059">
    <property type="entry name" value="Glutathione synthetase ATP-binding domain-like"/>
    <property type="match status" value="1"/>
</dbReference>
<reference evidence="2" key="1">
    <citation type="journal article" date="2019" name="G3 (Bethesda)">
        <title>Genome Assemblies of Two Rare Opportunistic Yeast Pathogens: Diutina rugosa (syn. Candida rugosa) and Trichomonascus ciferrii (syn. Candida ciferrii).</title>
        <authorList>
            <person name="Mixao V."/>
            <person name="Saus E."/>
            <person name="Hansen A.P."/>
            <person name="Lass-Florl C."/>
            <person name="Gabaldon T."/>
        </authorList>
    </citation>
    <scope>NUCLEOTIDE SEQUENCE</scope>
    <source>
        <strain evidence="2">CBS 4856</strain>
    </source>
</reference>
<dbReference type="PANTHER" id="PTHR47551">
    <property type="entry name" value="TUBULIN--TYROSINE LIGASE PBY1-RELATED"/>
    <property type="match status" value="1"/>
</dbReference>
<dbReference type="Gene3D" id="3.40.1210.10">
    <property type="entry name" value="Survival protein SurE-like phosphatase/nucleotidase"/>
    <property type="match status" value="1"/>
</dbReference>
<dbReference type="Proteomes" id="UP000761534">
    <property type="component" value="Unassembled WGS sequence"/>
</dbReference>
<dbReference type="InterPro" id="IPR004344">
    <property type="entry name" value="TTL/TTLL_fam"/>
</dbReference>
<dbReference type="Pfam" id="PF03133">
    <property type="entry name" value="TTL"/>
    <property type="match status" value="1"/>
</dbReference>
<accession>A0A642V1B0</accession>
<keyword evidence="3" id="KW-1185">Reference proteome</keyword>
<dbReference type="PANTHER" id="PTHR47551:SF1">
    <property type="entry name" value="TUBULIN--TYROSINE LIGASE PBY1-RELATED"/>
    <property type="match status" value="1"/>
</dbReference>
<name>A0A642V1B0_9ASCO</name>
<dbReference type="NCBIfam" id="TIGR00087">
    <property type="entry name" value="surE"/>
    <property type="match status" value="1"/>
</dbReference>
<dbReference type="InterPro" id="IPR036523">
    <property type="entry name" value="SurE-like_sf"/>
</dbReference>
<dbReference type="GO" id="GO:0000932">
    <property type="term" value="C:P-body"/>
    <property type="evidence" value="ECO:0007669"/>
    <property type="project" value="TreeGrafter"/>
</dbReference>
<dbReference type="InterPro" id="IPR027746">
    <property type="entry name" value="TTL"/>
</dbReference>
<dbReference type="PROSITE" id="PS51221">
    <property type="entry name" value="TTL"/>
    <property type="match status" value="1"/>
</dbReference>
<comment type="caution">
    <text evidence="2">The sequence shown here is derived from an EMBL/GenBank/DDBJ whole genome shotgun (WGS) entry which is preliminary data.</text>
</comment>
<proteinExistence type="predicted"/>
<sequence length="670" mass="75981">MHVLLTNDDGPPGEFSPYIQTFYNSITKYTDWDVSIAVPNVQRSWIGKAHILGVDVTPSYIYPDVQGNFDGPFDEPQKDRKEQEWVLLDGTPASCANIGINHLFKDKGPVDLVISGPNYGRNTSVVYMLSSGTVGASMESATCGVNSISVSFAFYQKGVHNFDHIREASRLSIKIINHLLANWDPEVEVYTINVPLVDSLGDSTKVQYCPVLDNKWKGTFAERTDSATGKKIFKWAPDFKGYGESVKLSAPGNDAWTVDNEIIRSSDGPQNVCVLAIPQGSYVHTIWDEVLSRRLKGQVRIMNTFQKNLISKNSRVFHYAEYDDLDFDKLGSADAQYLGCSYIYRKALIRKHYLSHTVRMYSAKNPETILRKAYPESYDIEVDYAEFLDDALDEAYELRSQIESGEHVWILKPSMSDRGQGIRLFKTIDQLQQIFNEFEEEGGVTTDSEDESGENYGVVTSQLRHFVVQKYIENPLILSDHGGRKFHIRTYVLCVGAIKVYVYRDMLALFALHKYQPPVSDPNDGKVRLNGHLTNTCLQGEEQDDLSVDRFWNLKGISYEGKNYIFNQICDITSELFKAACNNDRINFQPVPNAFEFYGLDFLVQKDNTVNLLEVNAYPDFKQTGEDLKDLIHRLLEATTNEAILPFFGLERKQATDLKIVLDQNLSGSW</sequence>
<dbReference type="SUPFAM" id="SSF64167">
    <property type="entry name" value="SurE-like"/>
    <property type="match status" value="1"/>
</dbReference>
<organism evidence="2 3">
    <name type="scientific">Trichomonascus ciferrii</name>
    <dbReference type="NCBI Taxonomy" id="44093"/>
    <lineage>
        <taxon>Eukaryota</taxon>
        <taxon>Fungi</taxon>
        <taxon>Dikarya</taxon>
        <taxon>Ascomycota</taxon>
        <taxon>Saccharomycotina</taxon>
        <taxon>Dipodascomycetes</taxon>
        <taxon>Dipodascales</taxon>
        <taxon>Trichomonascaceae</taxon>
        <taxon>Trichomonascus</taxon>
        <taxon>Trichomonascus ciferrii complex</taxon>
    </lineage>
</organism>
<dbReference type="OrthoDB" id="202825at2759"/>
<evidence type="ECO:0000313" key="3">
    <source>
        <dbReference type="Proteomes" id="UP000761534"/>
    </source>
</evidence>
<dbReference type="AlphaFoldDB" id="A0A642V1B0"/>
<evidence type="ECO:0000259" key="1">
    <source>
        <dbReference type="Pfam" id="PF01975"/>
    </source>
</evidence>
<dbReference type="GO" id="GO:0005524">
    <property type="term" value="F:ATP binding"/>
    <property type="evidence" value="ECO:0007669"/>
    <property type="project" value="InterPro"/>
</dbReference>
<dbReference type="EMBL" id="SWFS01000317">
    <property type="protein sequence ID" value="KAA8910349.1"/>
    <property type="molecule type" value="Genomic_DNA"/>
</dbReference>
<dbReference type="GO" id="GO:0016787">
    <property type="term" value="F:hydrolase activity"/>
    <property type="evidence" value="ECO:0007669"/>
    <property type="project" value="InterPro"/>
</dbReference>
<evidence type="ECO:0000313" key="2">
    <source>
        <dbReference type="EMBL" id="KAA8910349.1"/>
    </source>
</evidence>
<dbReference type="VEuPathDB" id="FungiDB:TRICI_004147"/>
<dbReference type="InterPro" id="IPR013815">
    <property type="entry name" value="ATP_grasp_subdomain_1"/>
</dbReference>